<protein>
    <submittedName>
        <fullName evidence="1">Uncharacterized protein</fullName>
    </submittedName>
</protein>
<evidence type="ECO:0000313" key="1">
    <source>
        <dbReference type="EMBL" id="MBP0616586.1"/>
    </source>
</evidence>
<evidence type="ECO:0000313" key="2">
    <source>
        <dbReference type="Proteomes" id="UP000678276"/>
    </source>
</evidence>
<accession>A0ABS4BIK8</accession>
<name>A0ABS4BIK8_9HYPH</name>
<reference evidence="1 2" key="1">
    <citation type="submission" date="2021-04" db="EMBL/GenBank/DDBJ databases">
        <title>Whole genome sequence of Jiella sp. KSK16Y-1.</title>
        <authorList>
            <person name="Tuo L."/>
        </authorList>
    </citation>
    <scope>NUCLEOTIDE SEQUENCE [LARGE SCALE GENOMIC DNA]</scope>
    <source>
        <strain evidence="1 2">KSK16Y-1</strain>
    </source>
</reference>
<sequence>MKGPADFEKAMHQIYVRAKKEAGYNATIYLRMLHERHGLGTAKALINAPKVSEGYTHLYERGRLDLTVEALIVENSRWHPLFTDGEIERARKRLADYEYVSRGG</sequence>
<dbReference type="EMBL" id="JAGJCF010000009">
    <property type="protein sequence ID" value="MBP0616586.1"/>
    <property type="molecule type" value="Genomic_DNA"/>
</dbReference>
<dbReference type="Proteomes" id="UP000678276">
    <property type="component" value="Unassembled WGS sequence"/>
</dbReference>
<proteinExistence type="predicted"/>
<keyword evidence="2" id="KW-1185">Reference proteome</keyword>
<dbReference type="RefSeq" id="WP_209595075.1">
    <property type="nucleotide sequence ID" value="NZ_JAGJCF010000009.1"/>
</dbReference>
<comment type="caution">
    <text evidence="1">The sequence shown here is derived from an EMBL/GenBank/DDBJ whole genome shotgun (WGS) entry which is preliminary data.</text>
</comment>
<organism evidence="1 2">
    <name type="scientific">Jiella mangrovi</name>
    <dbReference type="NCBI Taxonomy" id="2821407"/>
    <lineage>
        <taxon>Bacteria</taxon>
        <taxon>Pseudomonadati</taxon>
        <taxon>Pseudomonadota</taxon>
        <taxon>Alphaproteobacteria</taxon>
        <taxon>Hyphomicrobiales</taxon>
        <taxon>Aurantimonadaceae</taxon>
        <taxon>Jiella</taxon>
    </lineage>
</organism>
<gene>
    <name evidence="1" type="ORF">J6595_13435</name>
</gene>